<reference evidence="6" key="1">
    <citation type="submission" date="2009-08" db="EMBL/GenBank/DDBJ databases">
        <title>The complete genome of Chitinophaga pinensis DSM 2588.</title>
        <authorList>
            <consortium name="US DOE Joint Genome Institute (JGI-PGF)"/>
            <person name="Lucas S."/>
            <person name="Copeland A."/>
            <person name="Lapidus A."/>
            <person name="Glavina del Rio T."/>
            <person name="Dalin E."/>
            <person name="Tice H."/>
            <person name="Bruce D."/>
            <person name="Goodwin L."/>
            <person name="Pitluck S."/>
            <person name="Kyrpides N."/>
            <person name="Mavromatis K."/>
            <person name="Ivanova N."/>
            <person name="Mikhailova N."/>
            <person name="Sims D."/>
            <person name="Meinche L."/>
            <person name="Brettin T."/>
            <person name="Detter J.C."/>
            <person name="Han C."/>
            <person name="Larimer F."/>
            <person name="Land M."/>
            <person name="Hauser L."/>
            <person name="Markowitz V."/>
            <person name="Cheng J.-F."/>
            <person name="Hugenholtz P."/>
            <person name="Woyke T."/>
            <person name="Wu D."/>
            <person name="Spring S."/>
            <person name="Klenk H.-P."/>
            <person name="Eisen J.A."/>
        </authorList>
    </citation>
    <scope>NUCLEOTIDE SEQUENCE [LARGE SCALE GENOMIC DNA]</scope>
    <source>
        <strain evidence="6">ATCC 43595 / DSM 2588 / LMG 13176 / NBRC 15968 / NCIMB 11800 / UQM 2034</strain>
    </source>
</reference>
<dbReference type="Proteomes" id="UP000002215">
    <property type="component" value="Chromosome"/>
</dbReference>
<dbReference type="InterPro" id="IPR036390">
    <property type="entry name" value="WH_DNA-bd_sf"/>
</dbReference>
<dbReference type="PANTHER" id="PTHR33204:SF29">
    <property type="entry name" value="TRANSCRIPTIONAL REGULATOR"/>
    <property type="match status" value="1"/>
</dbReference>
<dbReference type="PROSITE" id="PS51118">
    <property type="entry name" value="HTH_HXLR"/>
    <property type="match status" value="1"/>
</dbReference>
<dbReference type="OrthoDB" id="2619345at2"/>
<evidence type="ECO:0000259" key="4">
    <source>
        <dbReference type="PROSITE" id="PS51118"/>
    </source>
</evidence>
<organism evidence="5 6">
    <name type="scientific">Chitinophaga pinensis (strain ATCC 43595 / DSM 2588 / LMG 13176 / NBRC 15968 / NCIMB 11800 / UQM 2034)</name>
    <dbReference type="NCBI Taxonomy" id="485918"/>
    <lineage>
        <taxon>Bacteria</taxon>
        <taxon>Pseudomonadati</taxon>
        <taxon>Bacteroidota</taxon>
        <taxon>Chitinophagia</taxon>
        <taxon>Chitinophagales</taxon>
        <taxon>Chitinophagaceae</taxon>
        <taxon>Chitinophaga</taxon>
    </lineage>
</organism>
<evidence type="ECO:0000256" key="3">
    <source>
        <dbReference type="ARBA" id="ARBA00023163"/>
    </source>
</evidence>
<keyword evidence="1" id="KW-0805">Transcription regulation</keyword>
<evidence type="ECO:0000256" key="2">
    <source>
        <dbReference type="ARBA" id="ARBA00023125"/>
    </source>
</evidence>
<dbReference type="RefSeq" id="WP_012791900.1">
    <property type="nucleotide sequence ID" value="NC_013132.1"/>
</dbReference>
<dbReference type="KEGG" id="cpi:Cpin_4283"/>
<dbReference type="EMBL" id="CP001699">
    <property type="protein sequence ID" value="ACU61732.1"/>
    <property type="molecule type" value="Genomic_DNA"/>
</dbReference>
<keyword evidence="3" id="KW-0804">Transcription</keyword>
<dbReference type="InterPro" id="IPR036388">
    <property type="entry name" value="WH-like_DNA-bd_sf"/>
</dbReference>
<dbReference type="InterPro" id="IPR002577">
    <property type="entry name" value="HTH_HxlR"/>
</dbReference>
<feature type="domain" description="HTH hxlR-type" evidence="4">
    <location>
        <begin position="14"/>
        <end position="117"/>
    </location>
</feature>
<name>A0A979GQP7_CHIPD</name>
<evidence type="ECO:0000313" key="6">
    <source>
        <dbReference type="Proteomes" id="UP000002215"/>
    </source>
</evidence>
<dbReference type="Gene3D" id="1.10.10.10">
    <property type="entry name" value="Winged helix-like DNA-binding domain superfamily/Winged helix DNA-binding domain"/>
    <property type="match status" value="1"/>
</dbReference>
<protein>
    <submittedName>
        <fullName evidence="5">Transcriptional regulator, HxlR family</fullName>
    </submittedName>
</protein>
<accession>A0A979GQP7</accession>
<evidence type="ECO:0000256" key="1">
    <source>
        <dbReference type="ARBA" id="ARBA00023015"/>
    </source>
</evidence>
<dbReference type="SUPFAM" id="SSF46785">
    <property type="entry name" value="Winged helix' DNA-binding domain"/>
    <property type="match status" value="1"/>
</dbReference>
<proteinExistence type="predicted"/>
<sequence length="123" mass="13947">MQKVNLIYPGDSDCIKRMRAIDDTIHIFSGKWKLAIISHLCARQMRYSELLKDINGIAGKVLSRELKDLEMNGLIIREVTTGSPVAVSYVLSDYGKTLKVLIDAMAEWGLKHREKIFGKQLVQ</sequence>
<keyword evidence="2" id="KW-0238">DNA-binding</keyword>
<dbReference type="AlphaFoldDB" id="A0A979GQP7"/>
<evidence type="ECO:0000313" key="5">
    <source>
        <dbReference type="EMBL" id="ACU61732.1"/>
    </source>
</evidence>
<dbReference type="GO" id="GO:0003677">
    <property type="term" value="F:DNA binding"/>
    <property type="evidence" value="ECO:0007669"/>
    <property type="project" value="UniProtKB-KW"/>
</dbReference>
<reference evidence="5 6" key="2">
    <citation type="journal article" date="2010" name="Stand. Genomic Sci.">
        <title>Complete genome sequence of Chitinophaga pinensis type strain (UQM 2034).</title>
        <authorList>
            <person name="Glavina Del Rio T."/>
            <person name="Abt B."/>
            <person name="Spring S."/>
            <person name="Lapidus A."/>
            <person name="Nolan M."/>
            <person name="Tice H."/>
            <person name="Copeland A."/>
            <person name="Cheng J.F."/>
            <person name="Chen F."/>
            <person name="Bruce D."/>
            <person name="Goodwin L."/>
            <person name="Pitluck S."/>
            <person name="Ivanova N."/>
            <person name="Mavromatis K."/>
            <person name="Mikhailova N."/>
            <person name="Pati A."/>
            <person name="Chen A."/>
            <person name="Palaniappan K."/>
            <person name="Land M."/>
            <person name="Hauser L."/>
            <person name="Chang Y.J."/>
            <person name="Jeffries C.D."/>
            <person name="Chain P."/>
            <person name="Saunders E."/>
            <person name="Detter J.C."/>
            <person name="Brettin T."/>
            <person name="Rohde M."/>
            <person name="Goker M."/>
            <person name="Bristow J."/>
            <person name="Eisen J.A."/>
            <person name="Markowitz V."/>
            <person name="Hugenholtz P."/>
            <person name="Kyrpides N.C."/>
            <person name="Klenk H.P."/>
            <person name="Lucas S."/>
        </authorList>
    </citation>
    <scope>NUCLEOTIDE SEQUENCE [LARGE SCALE GENOMIC DNA]</scope>
    <source>
        <strain evidence="6">ATCC 43595 / DSM 2588 / LMG 13176 / NBRC 15968 / NCIMB 11800 / UQM 2034</strain>
    </source>
</reference>
<dbReference type="PANTHER" id="PTHR33204">
    <property type="entry name" value="TRANSCRIPTIONAL REGULATOR, MARR FAMILY"/>
    <property type="match status" value="1"/>
</dbReference>
<dbReference type="Pfam" id="PF01638">
    <property type="entry name" value="HxlR"/>
    <property type="match status" value="1"/>
</dbReference>
<gene>
    <name evidence="5" type="ordered locus">Cpin_4283</name>
</gene>